<feature type="transmembrane region" description="Helical" evidence="2">
    <location>
        <begin position="175"/>
        <end position="194"/>
    </location>
</feature>
<dbReference type="Pfam" id="PF07696">
    <property type="entry name" value="7TMR-DISMED2"/>
    <property type="match status" value="1"/>
</dbReference>
<feature type="transmembrane region" description="Helical" evidence="2">
    <location>
        <begin position="358"/>
        <end position="380"/>
    </location>
</feature>
<dbReference type="EMBL" id="BMYQ01000014">
    <property type="protein sequence ID" value="GGW42434.1"/>
    <property type="molecule type" value="Genomic_DNA"/>
</dbReference>
<dbReference type="InterPro" id="IPR003594">
    <property type="entry name" value="HATPase_dom"/>
</dbReference>
<reference evidence="4" key="2">
    <citation type="submission" date="2020-09" db="EMBL/GenBank/DDBJ databases">
        <authorList>
            <person name="Sun Q."/>
            <person name="Kim S."/>
        </authorList>
    </citation>
    <scope>NUCLEOTIDE SEQUENCE</scope>
    <source>
        <strain evidence="4">KCTC 23714</strain>
    </source>
</reference>
<dbReference type="GO" id="GO:0000155">
    <property type="term" value="F:phosphorelay sensor kinase activity"/>
    <property type="evidence" value="ECO:0007669"/>
    <property type="project" value="TreeGrafter"/>
</dbReference>
<protein>
    <submittedName>
        <fullName evidence="4">ATPase</fullName>
    </submittedName>
</protein>
<feature type="transmembrane region" description="Helical" evidence="2">
    <location>
        <begin position="239"/>
        <end position="259"/>
    </location>
</feature>
<keyword evidence="2" id="KW-0472">Membrane</keyword>
<feature type="transmembrane region" description="Helical" evidence="2">
    <location>
        <begin position="206"/>
        <end position="227"/>
    </location>
</feature>
<name>A0A918J141_9RHOB</name>
<dbReference type="PROSITE" id="PS50109">
    <property type="entry name" value="HIS_KIN"/>
    <property type="match status" value="1"/>
</dbReference>
<dbReference type="Gene3D" id="3.30.565.10">
    <property type="entry name" value="Histidine kinase-like ATPase, C-terminal domain"/>
    <property type="match status" value="1"/>
</dbReference>
<organism evidence="4 5">
    <name type="scientific">Gemmobacter lanyuensis</name>
    <dbReference type="NCBI Taxonomy" id="1054497"/>
    <lineage>
        <taxon>Bacteria</taxon>
        <taxon>Pseudomonadati</taxon>
        <taxon>Pseudomonadota</taxon>
        <taxon>Alphaproteobacteria</taxon>
        <taxon>Rhodobacterales</taxon>
        <taxon>Paracoccaceae</taxon>
        <taxon>Gemmobacter</taxon>
    </lineage>
</organism>
<dbReference type="SMART" id="SM00387">
    <property type="entry name" value="HATPase_c"/>
    <property type="match status" value="1"/>
</dbReference>
<accession>A0A918J141</accession>
<evidence type="ECO:0000256" key="2">
    <source>
        <dbReference type="SAM" id="Phobius"/>
    </source>
</evidence>
<dbReference type="InterPro" id="IPR036890">
    <property type="entry name" value="HATPase_C_sf"/>
</dbReference>
<dbReference type="AlphaFoldDB" id="A0A918J141"/>
<feature type="domain" description="Histidine kinase" evidence="3">
    <location>
        <begin position="419"/>
        <end position="618"/>
    </location>
</feature>
<feature type="transmembrane region" description="Helical" evidence="2">
    <location>
        <begin position="271"/>
        <end position="293"/>
    </location>
</feature>
<keyword evidence="5" id="KW-1185">Reference proteome</keyword>
<dbReference type="PANTHER" id="PTHR43547">
    <property type="entry name" value="TWO-COMPONENT HISTIDINE KINASE"/>
    <property type="match status" value="1"/>
</dbReference>
<dbReference type="Proteomes" id="UP000628984">
    <property type="component" value="Unassembled WGS sequence"/>
</dbReference>
<comment type="caution">
    <text evidence="4">The sequence shown here is derived from an EMBL/GenBank/DDBJ whole genome shotgun (WGS) entry which is preliminary data.</text>
</comment>
<sequence>MRLSKSFPGRVIWVAFSLFINLIFLSGQLAAQARDELIERVELLNDSSTQMGIDEVLSKSFRPVESSITLGYTSAAHWLRLRINPDPADGEVILLIRPPLLDDVQLYVPKTTQGQGVTPAGDYIVQEVDWASSLRGYRLHPPVGGADYYVRIRSSGSVAANVTAKPRLLAQRTSLITDLVQIAYFSVMLVLFVWALRMRLITKERVFLCFAAMQGLWLLHNFIYFGYIKALAPGIPHESLMLVFRSLVISAAILSVYFHRTVLARFKPNPVFLRLFDVQIIVMLGAAVVYFIANRWVGLQINAYCIAASPFVFLLNVFSARTDASPGLYITRVIYSALSAALLLWVFSLLGFVQISVFSLYGFMIHGLTTGLLIFIILHLHGHRLILQAREATAQVAWMERQNMLEQEKNGALSQFIDMISHETRNALAVVNMTISNGTISDAQRSRMTRMISNLTDLIDRCNQAVRIDSKLQKVEKTDCDIVQILRNSLSGLCDAHRINLSGAVVAQLETDPVLVSIICKNLIENACKYSVAQSAITIHTDHGHGGLFVTFENSADPAGLPDATQVFSRYYRSSHAKSVTGSGLGLYIVQRLVDMLGGTITYQPEHQIVRFRLWLPN</sequence>
<evidence type="ECO:0000256" key="1">
    <source>
        <dbReference type="ARBA" id="ARBA00022553"/>
    </source>
</evidence>
<proteinExistence type="predicted"/>
<evidence type="ECO:0000313" key="5">
    <source>
        <dbReference type="Proteomes" id="UP000628984"/>
    </source>
</evidence>
<keyword evidence="2" id="KW-0812">Transmembrane</keyword>
<dbReference type="PANTHER" id="PTHR43547:SF2">
    <property type="entry name" value="HYBRID SIGNAL TRANSDUCTION HISTIDINE KINASE C"/>
    <property type="match status" value="1"/>
</dbReference>
<dbReference type="InterPro" id="IPR011622">
    <property type="entry name" value="7TMR_DISM_rcpt_extracell_dom2"/>
</dbReference>
<evidence type="ECO:0000259" key="3">
    <source>
        <dbReference type="PROSITE" id="PS50109"/>
    </source>
</evidence>
<gene>
    <name evidence="4" type="ORF">GCM10011452_33540</name>
</gene>
<reference evidence="4" key="1">
    <citation type="journal article" date="2014" name="Int. J. Syst. Evol. Microbiol.">
        <title>Complete genome sequence of Corynebacterium casei LMG S-19264T (=DSM 44701T), isolated from a smear-ripened cheese.</title>
        <authorList>
            <consortium name="US DOE Joint Genome Institute (JGI-PGF)"/>
            <person name="Walter F."/>
            <person name="Albersmeier A."/>
            <person name="Kalinowski J."/>
            <person name="Ruckert C."/>
        </authorList>
    </citation>
    <scope>NUCLEOTIDE SEQUENCE</scope>
    <source>
        <strain evidence="4">KCTC 23714</strain>
    </source>
</reference>
<dbReference type="RefSeq" id="WP_189635037.1">
    <property type="nucleotide sequence ID" value="NZ_BMYQ01000014.1"/>
</dbReference>
<dbReference type="Gene3D" id="2.60.40.2380">
    <property type="match status" value="1"/>
</dbReference>
<feature type="transmembrane region" description="Helical" evidence="2">
    <location>
        <begin position="330"/>
        <end position="352"/>
    </location>
</feature>
<dbReference type="Pfam" id="PF02518">
    <property type="entry name" value="HATPase_c"/>
    <property type="match status" value="1"/>
</dbReference>
<dbReference type="SUPFAM" id="SSF55874">
    <property type="entry name" value="ATPase domain of HSP90 chaperone/DNA topoisomerase II/histidine kinase"/>
    <property type="match status" value="1"/>
</dbReference>
<dbReference type="InterPro" id="IPR005467">
    <property type="entry name" value="His_kinase_dom"/>
</dbReference>
<feature type="transmembrane region" description="Helical" evidence="2">
    <location>
        <begin position="299"/>
        <end position="318"/>
    </location>
</feature>
<keyword evidence="2" id="KW-1133">Transmembrane helix</keyword>
<keyword evidence="1" id="KW-0597">Phosphoprotein</keyword>
<evidence type="ECO:0000313" key="4">
    <source>
        <dbReference type="EMBL" id="GGW42434.1"/>
    </source>
</evidence>
<feature type="transmembrane region" description="Helical" evidence="2">
    <location>
        <begin position="12"/>
        <end position="31"/>
    </location>
</feature>